<evidence type="ECO:0000313" key="1">
    <source>
        <dbReference type="EMBL" id="KAF3448152.1"/>
    </source>
</evidence>
<dbReference type="GO" id="GO:0004252">
    <property type="term" value="F:serine-type endopeptidase activity"/>
    <property type="evidence" value="ECO:0007669"/>
    <property type="project" value="InterPro"/>
</dbReference>
<comment type="caution">
    <text evidence="1">The sequence shown here is derived from an EMBL/GenBank/DDBJ whole genome shotgun (WGS) entry which is preliminary data.</text>
</comment>
<dbReference type="GO" id="GO:0003697">
    <property type="term" value="F:single-stranded DNA binding"/>
    <property type="evidence" value="ECO:0007669"/>
    <property type="project" value="TreeGrafter"/>
</dbReference>
<dbReference type="GO" id="GO:0006515">
    <property type="term" value="P:protein quality control for misfolded or incompletely synthesized proteins"/>
    <property type="evidence" value="ECO:0007669"/>
    <property type="project" value="TreeGrafter"/>
</dbReference>
<organism evidence="1 2">
    <name type="scientific">Rhamnella rubrinervis</name>
    <dbReference type="NCBI Taxonomy" id="2594499"/>
    <lineage>
        <taxon>Eukaryota</taxon>
        <taxon>Viridiplantae</taxon>
        <taxon>Streptophyta</taxon>
        <taxon>Embryophyta</taxon>
        <taxon>Tracheophyta</taxon>
        <taxon>Spermatophyta</taxon>
        <taxon>Magnoliopsida</taxon>
        <taxon>eudicotyledons</taxon>
        <taxon>Gunneridae</taxon>
        <taxon>Pentapetalae</taxon>
        <taxon>rosids</taxon>
        <taxon>fabids</taxon>
        <taxon>Rosales</taxon>
        <taxon>Rhamnaceae</taxon>
        <taxon>rhamnoid group</taxon>
        <taxon>Rhamneae</taxon>
        <taxon>Rhamnella</taxon>
    </lineage>
</organism>
<dbReference type="EMBL" id="VOIH02000004">
    <property type="protein sequence ID" value="KAF3448152.1"/>
    <property type="molecule type" value="Genomic_DNA"/>
</dbReference>
<gene>
    <name evidence="1" type="ORF">FNV43_RR08863</name>
</gene>
<dbReference type="GO" id="GO:0051131">
    <property type="term" value="P:chaperone-mediated protein complex assembly"/>
    <property type="evidence" value="ECO:0007669"/>
    <property type="project" value="TreeGrafter"/>
</dbReference>
<keyword evidence="2" id="KW-1185">Reference proteome</keyword>
<reference evidence="1" key="1">
    <citation type="submission" date="2020-03" db="EMBL/GenBank/DDBJ databases">
        <title>A high-quality chromosome-level genome assembly of a woody plant with both climbing and erect habits, Rhamnella rubrinervis.</title>
        <authorList>
            <person name="Lu Z."/>
            <person name="Yang Y."/>
            <person name="Zhu X."/>
            <person name="Sun Y."/>
        </authorList>
    </citation>
    <scope>NUCLEOTIDE SEQUENCE</scope>
    <source>
        <strain evidence="1">BYM</strain>
        <tissue evidence="1">Leaf</tissue>
    </source>
</reference>
<dbReference type="PANTHER" id="PTHR43718:SF2">
    <property type="entry name" value="LON PROTEASE HOMOLOG, MITOCHONDRIAL"/>
    <property type="match status" value="1"/>
</dbReference>
<dbReference type="OrthoDB" id="1722654at2759"/>
<dbReference type="GO" id="GO:0005524">
    <property type="term" value="F:ATP binding"/>
    <property type="evidence" value="ECO:0007669"/>
    <property type="project" value="InterPro"/>
</dbReference>
<dbReference type="GO" id="GO:0004176">
    <property type="term" value="F:ATP-dependent peptidase activity"/>
    <property type="evidence" value="ECO:0007669"/>
    <property type="project" value="InterPro"/>
</dbReference>
<dbReference type="GO" id="GO:0005759">
    <property type="term" value="C:mitochondrial matrix"/>
    <property type="evidence" value="ECO:0007669"/>
    <property type="project" value="TreeGrafter"/>
</dbReference>
<dbReference type="InterPro" id="IPR027065">
    <property type="entry name" value="Lon_Prtase"/>
</dbReference>
<name>A0A8K0H932_9ROSA</name>
<sequence length="153" mass="17656">MTTMAITISQSQWWTRRVGCTEEIQWVLIGDRGSKKQRAEWLSKLLEVLHSSMGTTQLELLEPILMEDIQKVRSSDIVSVLLSREGNCRAYPRTQLGRGHASDPTSALLALLDPEQNANFLDRYLDVPIDYQRFRMKVCKIYSHKFKPQNTCK</sequence>
<dbReference type="Proteomes" id="UP000796880">
    <property type="component" value="Unassembled WGS sequence"/>
</dbReference>
<proteinExistence type="predicted"/>
<dbReference type="PANTHER" id="PTHR43718">
    <property type="entry name" value="LON PROTEASE"/>
    <property type="match status" value="1"/>
</dbReference>
<protein>
    <submittedName>
        <fullName evidence="1">Uncharacterized protein</fullName>
    </submittedName>
</protein>
<dbReference type="AlphaFoldDB" id="A0A8K0H932"/>
<evidence type="ECO:0000313" key="2">
    <source>
        <dbReference type="Proteomes" id="UP000796880"/>
    </source>
</evidence>
<dbReference type="GO" id="GO:0007005">
    <property type="term" value="P:mitochondrion organization"/>
    <property type="evidence" value="ECO:0007669"/>
    <property type="project" value="TreeGrafter"/>
</dbReference>
<accession>A0A8K0H932</accession>